<evidence type="ECO:0000313" key="2">
    <source>
        <dbReference type="Proteomes" id="UP001597459"/>
    </source>
</evidence>
<evidence type="ECO:0000313" key="1">
    <source>
        <dbReference type="EMBL" id="MFD2590530.1"/>
    </source>
</evidence>
<dbReference type="PROSITE" id="PS51257">
    <property type="entry name" value="PROKAR_LIPOPROTEIN"/>
    <property type="match status" value="1"/>
</dbReference>
<dbReference type="RefSeq" id="WP_176028449.1">
    <property type="nucleotide sequence ID" value="NZ_JBHSJV010000001.1"/>
</dbReference>
<protein>
    <submittedName>
        <fullName evidence="1">Uncharacterized protein</fullName>
    </submittedName>
</protein>
<keyword evidence="2" id="KW-1185">Reference proteome</keyword>
<reference evidence="2" key="1">
    <citation type="journal article" date="2019" name="Int. J. Syst. Evol. Microbiol.">
        <title>The Global Catalogue of Microorganisms (GCM) 10K type strain sequencing project: providing services to taxonomists for standard genome sequencing and annotation.</title>
        <authorList>
            <consortium name="The Broad Institute Genomics Platform"/>
            <consortium name="The Broad Institute Genome Sequencing Center for Infectious Disease"/>
            <person name="Wu L."/>
            <person name="Ma J."/>
        </authorList>
    </citation>
    <scope>NUCLEOTIDE SEQUENCE [LARGE SCALE GENOMIC DNA]</scope>
    <source>
        <strain evidence="2">KCTC 42423</strain>
    </source>
</reference>
<dbReference type="EMBL" id="JBHULX010000004">
    <property type="protein sequence ID" value="MFD2590530.1"/>
    <property type="molecule type" value="Genomic_DNA"/>
</dbReference>
<name>A0ABW5N4Q8_9FLAO</name>
<comment type="caution">
    <text evidence="1">The sequence shown here is derived from an EMBL/GenBank/DDBJ whole genome shotgun (WGS) entry which is preliminary data.</text>
</comment>
<organism evidence="1 2">
    <name type="scientific">Aquimarina hainanensis</name>
    <dbReference type="NCBI Taxonomy" id="1578017"/>
    <lineage>
        <taxon>Bacteria</taxon>
        <taxon>Pseudomonadati</taxon>
        <taxon>Bacteroidota</taxon>
        <taxon>Flavobacteriia</taxon>
        <taxon>Flavobacteriales</taxon>
        <taxon>Flavobacteriaceae</taxon>
        <taxon>Aquimarina</taxon>
    </lineage>
</organism>
<accession>A0ABW5N4Q8</accession>
<gene>
    <name evidence="1" type="ORF">ACFSTE_06765</name>
</gene>
<dbReference type="Proteomes" id="UP001597459">
    <property type="component" value="Unassembled WGS sequence"/>
</dbReference>
<sequence>MIKRTEILIGVLFLIFQSCSTSQEQITFSKEEQMKKDRESLDMMYEEILTISHSNECTTPDNWTFTKIGAKACGGPTHYIPYPTNIERTAFLEKVTKYTKAEDQFNKKWKLNSDCMIPAAPTAIKCENGKAILVF</sequence>
<proteinExistence type="predicted"/>